<dbReference type="SUPFAM" id="SSF53649">
    <property type="entry name" value="Alkaline phosphatase-like"/>
    <property type="match status" value="1"/>
</dbReference>
<dbReference type="RefSeq" id="WP_207981054.1">
    <property type="nucleotide sequence ID" value="NZ_JAGDEL010000020.1"/>
</dbReference>
<dbReference type="Pfam" id="PF00884">
    <property type="entry name" value="Sulfatase"/>
    <property type="match status" value="1"/>
</dbReference>
<proteinExistence type="inferred from homology"/>
<name>A0ABS3N758_9BACI</name>
<evidence type="ECO:0000256" key="4">
    <source>
        <dbReference type="ARBA" id="ARBA00022837"/>
    </source>
</evidence>
<dbReference type="EMBL" id="JAGDEL010000020">
    <property type="protein sequence ID" value="MBO1514126.1"/>
    <property type="molecule type" value="Genomic_DNA"/>
</dbReference>
<comment type="caution">
    <text evidence="6">The sequence shown here is derived from an EMBL/GenBank/DDBJ whole genome shotgun (WGS) entry which is preliminary data.</text>
</comment>
<dbReference type="Gene3D" id="3.40.720.10">
    <property type="entry name" value="Alkaline Phosphatase, subunit A"/>
    <property type="match status" value="1"/>
</dbReference>
<gene>
    <name evidence="6" type="ORF">I7822_21110</name>
</gene>
<evidence type="ECO:0000259" key="5">
    <source>
        <dbReference type="Pfam" id="PF00884"/>
    </source>
</evidence>
<organism evidence="6 7">
    <name type="scientific">Metabacillus bambusae</name>
    <dbReference type="NCBI Taxonomy" id="2795218"/>
    <lineage>
        <taxon>Bacteria</taxon>
        <taxon>Bacillati</taxon>
        <taxon>Bacillota</taxon>
        <taxon>Bacilli</taxon>
        <taxon>Bacillales</taxon>
        <taxon>Bacillaceae</taxon>
        <taxon>Metabacillus</taxon>
    </lineage>
</organism>
<accession>A0ABS3N758</accession>
<dbReference type="InterPro" id="IPR050738">
    <property type="entry name" value="Sulfatase"/>
</dbReference>
<dbReference type="PANTHER" id="PTHR42693">
    <property type="entry name" value="ARYLSULFATASE FAMILY MEMBER"/>
    <property type="match status" value="1"/>
</dbReference>
<keyword evidence="3" id="KW-0378">Hydrolase</keyword>
<keyword evidence="2" id="KW-0479">Metal-binding</keyword>
<dbReference type="PROSITE" id="PS00523">
    <property type="entry name" value="SULFATASE_1"/>
    <property type="match status" value="1"/>
</dbReference>
<evidence type="ECO:0000313" key="7">
    <source>
        <dbReference type="Proteomes" id="UP000663981"/>
    </source>
</evidence>
<reference evidence="6 7" key="1">
    <citation type="submission" date="2021-03" db="EMBL/GenBank/DDBJ databases">
        <title>Whole genome sequence of Metabacillus bambusae BG109.</title>
        <authorList>
            <person name="Jeong J.W."/>
        </authorList>
    </citation>
    <scope>NUCLEOTIDE SEQUENCE [LARGE SCALE GENOMIC DNA]</scope>
    <source>
        <strain evidence="6 7">BG109</strain>
    </source>
</reference>
<dbReference type="InterPro" id="IPR000917">
    <property type="entry name" value="Sulfatase_N"/>
</dbReference>
<dbReference type="InterPro" id="IPR017850">
    <property type="entry name" value="Alkaline_phosphatase_core_sf"/>
</dbReference>
<sequence>MGKPNFIIFYADDLGYGDLGCYGSDSIKTPNLDELAESGVRFTDWYSNSPVCSPSRASLMTGRYPASCGVSQILGGKRGTSGLSSDHVTLAKRLKSDGYKTGLFGKWHLGVSKESSPNTHGFDEFFGILAGCVDYYSHIFYWEQGNGVNPVHDLWENEDEVWHNGEYLTELITEKAVKFIEKTEDEPFFLYVPYNAPHYPMHAPKEFLERYPELPPDRKIMAAMISAMDDGIGSIIKTLKDLNKYEDTVIFFSSDNGPSTESRNFLDGTEDLYYGGSTGKFRGHKASLFEGGIREPAILSYPSLISNGQICNGVGVMMDIVPTFLDIAGVEIPEDHLLDGKSILNMVTKNQQSPHEYICWEYNGQFAIRKESWKLVRNGMLDFSRKQPDKIHLSNLRDDPGERTNLINEYPEIVNDLQKELDNWITSQQIIHHK</sequence>
<evidence type="ECO:0000256" key="3">
    <source>
        <dbReference type="ARBA" id="ARBA00022801"/>
    </source>
</evidence>
<comment type="similarity">
    <text evidence="1">Belongs to the sulfatase family.</text>
</comment>
<keyword evidence="7" id="KW-1185">Reference proteome</keyword>
<dbReference type="PANTHER" id="PTHR42693:SF53">
    <property type="entry name" value="ENDO-4-O-SULFATASE"/>
    <property type="match status" value="1"/>
</dbReference>
<dbReference type="Proteomes" id="UP000663981">
    <property type="component" value="Unassembled WGS sequence"/>
</dbReference>
<feature type="domain" description="Sulfatase N-terminal" evidence="5">
    <location>
        <begin position="4"/>
        <end position="330"/>
    </location>
</feature>
<dbReference type="Gene3D" id="3.30.1120.10">
    <property type="match status" value="1"/>
</dbReference>
<evidence type="ECO:0000313" key="6">
    <source>
        <dbReference type="EMBL" id="MBO1514126.1"/>
    </source>
</evidence>
<keyword evidence="4" id="KW-0106">Calcium</keyword>
<evidence type="ECO:0000256" key="1">
    <source>
        <dbReference type="ARBA" id="ARBA00008779"/>
    </source>
</evidence>
<dbReference type="InterPro" id="IPR024607">
    <property type="entry name" value="Sulfatase_CS"/>
</dbReference>
<evidence type="ECO:0000256" key="2">
    <source>
        <dbReference type="ARBA" id="ARBA00022723"/>
    </source>
</evidence>
<protein>
    <submittedName>
        <fullName evidence="6">Sulfatase-like hydrolase/transferase</fullName>
    </submittedName>
</protein>